<feature type="transmembrane region" description="Helical" evidence="1">
    <location>
        <begin position="6"/>
        <end position="24"/>
    </location>
</feature>
<sequence>MNLRKIIFLAIVILIIVMLAYLFVPQKDVEQERGADVLIMEDARVPAGAGDDIRIASAIARKYNKALGAVTVLTTGNNGSYARGSASFIDEDGGGIWFAAKREGKWTLVSEGRGATPCGLLIAQSFPSDIIPECR</sequence>
<proteinExistence type="predicted"/>
<protein>
    <submittedName>
        <fullName evidence="2">Uncharacterized protein</fullName>
    </submittedName>
</protein>
<reference evidence="2 3" key="1">
    <citation type="journal article" date="2015" name="Nature">
        <title>rRNA introns, odd ribosomes, and small enigmatic genomes across a large radiation of phyla.</title>
        <authorList>
            <person name="Brown C.T."/>
            <person name="Hug L.A."/>
            <person name="Thomas B.C."/>
            <person name="Sharon I."/>
            <person name="Castelle C.J."/>
            <person name="Singh A."/>
            <person name="Wilkins M.J."/>
            <person name="Williams K.H."/>
            <person name="Banfield J.F."/>
        </authorList>
    </citation>
    <scope>NUCLEOTIDE SEQUENCE [LARGE SCALE GENOMIC DNA]</scope>
</reference>
<comment type="caution">
    <text evidence="2">The sequence shown here is derived from an EMBL/GenBank/DDBJ whole genome shotgun (WGS) entry which is preliminary data.</text>
</comment>
<gene>
    <name evidence="2" type="ORF">UY02_C0023G0012</name>
</gene>
<organism evidence="2 3">
    <name type="scientific">Candidatus Giovannonibacteria bacterium GW2011_GWB1_47_6b</name>
    <dbReference type="NCBI Taxonomy" id="1618655"/>
    <lineage>
        <taxon>Bacteria</taxon>
        <taxon>Candidatus Giovannoniibacteriota</taxon>
    </lineage>
</organism>
<evidence type="ECO:0000256" key="1">
    <source>
        <dbReference type="SAM" id="Phobius"/>
    </source>
</evidence>
<keyword evidence="1" id="KW-1133">Transmembrane helix</keyword>
<evidence type="ECO:0000313" key="3">
    <source>
        <dbReference type="Proteomes" id="UP000034682"/>
    </source>
</evidence>
<keyword evidence="1" id="KW-0472">Membrane</keyword>
<dbReference type="Proteomes" id="UP000034682">
    <property type="component" value="Unassembled WGS sequence"/>
</dbReference>
<name>A0A0G1VE16_9BACT</name>
<keyword evidence="1" id="KW-0812">Transmembrane</keyword>
<accession>A0A0G1VE16</accession>
<evidence type="ECO:0000313" key="2">
    <source>
        <dbReference type="EMBL" id="KKU76388.1"/>
    </source>
</evidence>
<dbReference type="EMBL" id="LCOK01000023">
    <property type="protein sequence ID" value="KKU76388.1"/>
    <property type="molecule type" value="Genomic_DNA"/>
</dbReference>
<dbReference type="AlphaFoldDB" id="A0A0G1VE16"/>